<dbReference type="Proteomes" id="UP001234202">
    <property type="component" value="Unassembled WGS sequence"/>
</dbReference>
<keyword evidence="2" id="KW-1185">Reference proteome</keyword>
<proteinExistence type="predicted"/>
<evidence type="ECO:0000313" key="2">
    <source>
        <dbReference type="Proteomes" id="UP001234202"/>
    </source>
</evidence>
<name>A0ACC2XGW0_9TREE</name>
<organism evidence="1 2">
    <name type="scientific">Naganishia onofrii</name>
    <dbReference type="NCBI Taxonomy" id="1851511"/>
    <lineage>
        <taxon>Eukaryota</taxon>
        <taxon>Fungi</taxon>
        <taxon>Dikarya</taxon>
        <taxon>Basidiomycota</taxon>
        <taxon>Agaricomycotina</taxon>
        <taxon>Tremellomycetes</taxon>
        <taxon>Filobasidiales</taxon>
        <taxon>Filobasidiaceae</taxon>
        <taxon>Naganishia</taxon>
    </lineage>
</organism>
<comment type="caution">
    <text evidence="1">The sequence shown here is derived from an EMBL/GenBank/DDBJ whole genome shotgun (WGS) entry which is preliminary data.</text>
</comment>
<protein>
    <submittedName>
        <fullName evidence="1">Uncharacterized protein</fullName>
    </submittedName>
</protein>
<evidence type="ECO:0000313" key="1">
    <source>
        <dbReference type="EMBL" id="KAJ9121967.1"/>
    </source>
</evidence>
<gene>
    <name evidence="1" type="ORF">QFC24_004550</name>
</gene>
<dbReference type="EMBL" id="JASBWV010000016">
    <property type="protein sequence ID" value="KAJ9121967.1"/>
    <property type="molecule type" value="Genomic_DNA"/>
</dbReference>
<reference evidence="1" key="1">
    <citation type="submission" date="2023-04" db="EMBL/GenBank/DDBJ databases">
        <title>Draft Genome sequencing of Naganishia species isolated from polar environments using Oxford Nanopore Technology.</title>
        <authorList>
            <person name="Leo P."/>
            <person name="Venkateswaran K."/>
        </authorList>
    </citation>
    <scope>NUCLEOTIDE SEQUENCE</scope>
    <source>
        <strain evidence="1">DBVPG 5303</strain>
    </source>
</reference>
<accession>A0ACC2XGW0</accession>
<sequence length="400" mass="43246">MIAYDKPSWEPEQSVDSESDGDDASAQRPSPGNASRGGVIDVDARSPLRSRRSPARSRARPRSPSVHSVASDASSVSSIERRQKRVKRSGRRWNEADSYIAPRSPNIKAGRNWNRRDSWVNSGPPLEVKRKESIAPPRASDSGVELQSKQPSPKRSVVILDRPAAVHRGMRGWGETLEVDVDQPETGATQASVPQPRTLEASPGTGHQTAQPEARQIPSLELRIFGIAPRTTPREQNDVGLVSASISKVSYDTDDEERALTDAIWAPERTSMDPADVSSVSKAPAAQSSAGSQAQNIIKEKLQAKLVKEKMQSSNTIVQSARSALTADSGTKPAFDTLSLESQAKAKARLALKLRLEKEKAIAQARAKDIVTAPTEAGERAAALRAKLLEKKLANSQAVK</sequence>